<dbReference type="CDD" id="cd00028">
    <property type="entry name" value="B_lectin"/>
    <property type="match status" value="1"/>
</dbReference>
<feature type="domain" description="Bulb-type lectin" evidence="11">
    <location>
        <begin position="43"/>
        <end position="162"/>
    </location>
</feature>
<dbReference type="InterPro" id="IPR003609">
    <property type="entry name" value="Pan_app"/>
</dbReference>
<dbReference type="SMART" id="SM00473">
    <property type="entry name" value="PAN_AP"/>
    <property type="match status" value="1"/>
</dbReference>
<dbReference type="InterPro" id="IPR011009">
    <property type="entry name" value="Kinase-like_dom_sf"/>
</dbReference>
<dbReference type="EMBL" id="CAJGYO010000011">
    <property type="protein sequence ID" value="CAD6259413.1"/>
    <property type="molecule type" value="Genomic_DNA"/>
</dbReference>
<dbReference type="AlphaFoldDB" id="A0A811QF49"/>
<evidence type="ECO:0000313" key="14">
    <source>
        <dbReference type="Proteomes" id="UP000604825"/>
    </source>
</evidence>
<dbReference type="PROSITE" id="PS50927">
    <property type="entry name" value="BULB_LECTIN"/>
    <property type="match status" value="1"/>
</dbReference>
<keyword evidence="8" id="KW-0547">Nucleotide-binding</keyword>
<protein>
    <recommendedName>
        <fullName evidence="2">non-specific serine/threonine protein kinase</fullName>
        <ecNumber evidence="2">2.7.11.1</ecNumber>
    </recommendedName>
</protein>
<dbReference type="SMART" id="SM00108">
    <property type="entry name" value="B_lectin"/>
    <property type="match status" value="1"/>
</dbReference>
<feature type="binding site" evidence="8">
    <location>
        <position position="554"/>
    </location>
    <ligand>
        <name>ATP</name>
        <dbReference type="ChEBI" id="CHEBI:30616"/>
    </ligand>
</feature>
<dbReference type="Gene3D" id="3.30.200.20">
    <property type="entry name" value="Phosphorylase Kinase, domain 1"/>
    <property type="match status" value="1"/>
</dbReference>
<evidence type="ECO:0000256" key="1">
    <source>
        <dbReference type="ARBA" id="ARBA00004479"/>
    </source>
</evidence>
<dbReference type="Pfam" id="PF08276">
    <property type="entry name" value="PAN_2"/>
    <property type="match status" value="1"/>
</dbReference>
<dbReference type="InterPro" id="IPR001480">
    <property type="entry name" value="Bulb-type_lectin_dom"/>
</dbReference>
<evidence type="ECO:0000256" key="6">
    <source>
        <dbReference type="ARBA" id="ARBA00047899"/>
    </source>
</evidence>
<dbReference type="Proteomes" id="UP000604825">
    <property type="component" value="Unassembled WGS sequence"/>
</dbReference>
<dbReference type="InterPro" id="IPR036426">
    <property type="entry name" value="Bulb-type_lectin_dom_sf"/>
</dbReference>
<comment type="catalytic activity">
    <reaction evidence="7">
        <text>L-seryl-[protein] + ATP = O-phospho-L-seryl-[protein] + ADP + H(+)</text>
        <dbReference type="Rhea" id="RHEA:17989"/>
        <dbReference type="Rhea" id="RHEA-COMP:9863"/>
        <dbReference type="Rhea" id="RHEA-COMP:11604"/>
        <dbReference type="ChEBI" id="CHEBI:15378"/>
        <dbReference type="ChEBI" id="CHEBI:29999"/>
        <dbReference type="ChEBI" id="CHEBI:30616"/>
        <dbReference type="ChEBI" id="CHEBI:83421"/>
        <dbReference type="ChEBI" id="CHEBI:456216"/>
        <dbReference type="EC" id="2.7.11.1"/>
    </reaction>
</comment>
<dbReference type="GO" id="GO:0051707">
    <property type="term" value="P:response to other organism"/>
    <property type="evidence" value="ECO:0007669"/>
    <property type="project" value="UniProtKB-ARBA"/>
</dbReference>
<dbReference type="SUPFAM" id="SSF56112">
    <property type="entry name" value="Protein kinase-like (PK-like)"/>
    <property type="match status" value="1"/>
</dbReference>
<evidence type="ECO:0000256" key="4">
    <source>
        <dbReference type="ARBA" id="ARBA00023157"/>
    </source>
</evidence>
<evidence type="ECO:0000256" key="3">
    <source>
        <dbReference type="ARBA" id="ARBA00022729"/>
    </source>
</evidence>
<gene>
    <name evidence="13" type="ORF">NCGR_LOCUS42853</name>
</gene>
<dbReference type="CDD" id="cd01098">
    <property type="entry name" value="PAN_AP_plant"/>
    <property type="match status" value="1"/>
</dbReference>
<organism evidence="13 14">
    <name type="scientific">Miscanthus lutarioriparius</name>
    <dbReference type="NCBI Taxonomy" id="422564"/>
    <lineage>
        <taxon>Eukaryota</taxon>
        <taxon>Viridiplantae</taxon>
        <taxon>Streptophyta</taxon>
        <taxon>Embryophyta</taxon>
        <taxon>Tracheophyta</taxon>
        <taxon>Spermatophyta</taxon>
        <taxon>Magnoliopsida</taxon>
        <taxon>Liliopsida</taxon>
        <taxon>Poales</taxon>
        <taxon>Poaceae</taxon>
        <taxon>PACMAD clade</taxon>
        <taxon>Panicoideae</taxon>
        <taxon>Andropogonodae</taxon>
        <taxon>Andropogoneae</taxon>
        <taxon>Saccharinae</taxon>
        <taxon>Miscanthus</taxon>
    </lineage>
</organism>
<evidence type="ECO:0000256" key="5">
    <source>
        <dbReference type="ARBA" id="ARBA00023170"/>
    </source>
</evidence>
<dbReference type="OrthoDB" id="738321at2759"/>
<comment type="catalytic activity">
    <reaction evidence="6">
        <text>L-threonyl-[protein] + ATP = O-phospho-L-threonyl-[protein] + ADP + H(+)</text>
        <dbReference type="Rhea" id="RHEA:46608"/>
        <dbReference type="Rhea" id="RHEA-COMP:11060"/>
        <dbReference type="Rhea" id="RHEA-COMP:11605"/>
        <dbReference type="ChEBI" id="CHEBI:15378"/>
        <dbReference type="ChEBI" id="CHEBI:30013"/>
        <dbReference type="ChEBI" id="CHEBI:30616"/>
        <dbReference type="ChEBI" id="CHEBI:61977"/>
        <dbReference type="ChEBI" id="CHEBI:456216"/>
        <dbReference type="EC" id="2.7.11.1"/>
    </reaction>
</comment>
<evidence type="ECO:0000259" key="12">
    <source>
        <dbReference type="PROSITE" id="PS50948"/>
    </source>
</evidence>
<reference evidence="13" key="1">
    <citation type="submission" date="2020-10" db="EMBL/GenBank/DDBJ databases">
        <authorList>
            <person name="Han B."/>
            <person name="Lu T."/>
            <person name="Zhao Q."/>
            <person name="Huang X."/>
            <person name="Zhao Y."/>
        </authorList>
    </citation>
    <scope>NUCLEOTIDE SEQUENCE</scope>
</reference>
<comment type="subcellular location">
    <subcellularLocation>
        <location evidence="1">Membrane</location>
        <topology evidence="1">Single-pass type I membrane protein</topology>
    </subcellularLocation>
</comment>
<evidence type="ECO:0000313" key="13">
    <source>
        <dbReference type="EMBL" id="CAD6259413.1"/>
    </source>
</evidence>
<dbReference type="InterPro" id="IPR017441">
    <property type="entry name" value="Protein_kinase_ATP_BS"/>
</dbReference>
<dbReference type="GO" id="GO:0048544">
    <property type="term" value="P:recognition of pollen"/>
    <property type="evidence" value="ECO:0007669"/>
    <property type="project" value="InterPro"/>
</dbReference>
<keyword evidence="8" id="KW-0067">ATP-binding</keyword>
<keyword evidence="9" id="KW-1133">Transmembrane helix</keyword>
<dbReference type="FunFam" id="2.90.10.10:FF:000005">
    <property type="entry name" value="G-type lectin S-receptor-like serine/threonine-protein kinase"/>
    <property type="match status" value="1"/>
</dbReference>
<dbReference type="Gene3D" id="2.90.10.10">
    <property type="entry name" value="Bulb-type lectin domain"/>
    <property type="match status" value="1"/>
</dbReference>
<name>A0A811QF49_9POAL</name>
<proteinExistence type="predicted"/>
<evidence type="ECO:0000256" key="7">
    <source>
        <dbReference type="ARBA" id="ARBA00048679"/>
    </source>
</evidence>
<feature type="transmembrane region" description="Helical" evidence="9">
    <location>
        <begin position="21"/>
        <end position="40"/>
    </location>
</feature>
<dbReference type="InterPro" id="IPR001245">
    <property type="entry name" value="Ser-Thr/Tyr_kinase_cat_dom"/>
</dbReference>
<dbReference type="InterPro" id="IPR000858">
    <property type="entry name" value="S_locus_glycoprot_dom"/>
</dbReference>
<dbReference type="PROSITE" id="PS50948">
    <property type="entry name" value="PAN"/>
    <property type="match status" value="1"/>
</dbReference>
<keyword evidence="9" id="KW-0812">Transmembrane</keyword>
<feature type="domain" description="Apple" evidence="12">
    <location>
        <begin position="356"/>
        <end position="441"/>
    </location>
</feature>
<accession>A0A811QF49</accession>
<dbReference type="EC" id="2.7.11.1" evidence="2"/>
<evidence type="ECO:0000256" key="8">
    <source>
        <dbReference type="PROSITE-ProRule" id="PRU10141"/>
    </source>
</evidence>
<evidence type="ECO:0000256" key="2">
    <source>
        <dbReference type="ARBA" id="ARBA00012513"/>
    </source>
</evidence>
<evidence type="ECO:0000256" key="9">
    <source>
        <dbReference type="SAM" id="Phobius"/>
    </source>
</evidence>
<dbReference type="PANTHER" id="PTHR32444">
    <property type="entry name" value="BULB-TYPE LECTIN DOMAIN-CONTAINING PROTEIN"/>
    <property type="match status" value="1"/>
</dbReference>
<dbReference type="GO" id="GO:0005524">
    <property type="term" value="F:ATP binding"/>
    <property type="evidence" value="ECO:0007669"/>
    <property type="project" value="UniProtKB-UniRule"/>
</dbReference>
<dbReference type="GO" id="GO:0004674">
    <property type="term" value="F:protein serine/threonine kinase activity"/>
    <property type="evidence" value="ECO:0007669"/>
    <property type="project" value="UniProtKB-EC"/>
</dbReference>
<dbReference type="PANTHER" id="PTHR32444:SF235">
    <property type="entry name" value="OS01G0783900 PROTEIN"/>
    <property type="match status" value="1"/>
</dbReference>
<feature type="transmembrane region" description="Helical" evidence="9">
    <location>
        <begin position="456"/>
        <end position="476"/>
    </location>
</feature>
<dbReference type="GO" id="GO:0016020">
    <property type="term" value="C:membrane"/>
    <property type="evidence" value="ECO:0007669"/>
    <property type="project" value="UniProtKB-SubCell"/>
</dbReference>
<sequence length="620" mass="67189">MKSPVQGQGVSLVMAAATIKFLYRLALTLSMLLTSAAGIVSDTTLVNNVSNITDGETVVSVGGSFTLGFFAPTGAPTKRYLGIWFTASPEAVCWVANRDRPLNDTSGVLVIGSARGLLLLDGSGQTAWSSNTTAATAVTQFLESGNLVVREQSSGSILWQSFDHPSNTLLAGMRLGKNPQTGDEWPLTSWRAPNDPSPGDYRLVLDTKGLPAIVSWQGKVKTYTTGPWIGPRFSGIPEIASYSGMFSVQVVVRPDEVAYMVTAMPGAPFSRLVVNDDGTVERLAWEPVSRVWNVWLQSPRDLCDSYAKCGAFGLCNSATASTQFCSCIDGFSPASPSQWSMRETSGGCRRHTPLECINGTTTDGFMVLGGVKLPDTDNTTVDMSATLEQCRARCLANCSCVAYAAADIRGRDGGSGCVMWTDGIVDVRYVDKGQDLYVRLSKSEFATGKRRDVARIVVPVTVSLLALTSAAMYLVWICRHRGQRRNNDVQTNAMIGSLSAPNDLGDDDFDLPFVSFGDIVSATNNFSENNMLGQGGFGKVYKGMLDDNKEVAIKRLGKGSRQGAEEFRNEVLLIAKLQHRNLVRLLGYCIHGDEKLLVYEYLPNKSLDSFIFGMFRLNCI</sequence>
<keyword evidence="5" id="KW-0675">Receptor</keyword>
<dbReference type="PROSITE" id="PS50011">
    <property type="entry name" value="PROTEIN_KINASE_DOM"/>
    <property type="match status" value="1"/>
</dbReference>
<comment type="caution">
    <text evidence="13">The sequence shown here is derived from an EMBL/GenBank/DDBJ whole genome shotgun (WGS) entry which is preliminary data.</text>
</comment>
<dbReference type="Pfam" id="PF00954">
    <property type="entry name" value="S_locus_glycop"/>
    <property type="match status" value="1"/>
</dbReference>
<dbReference type="InterPro" id="IPR000719">
    <property type="entry name" value="Prot_kinase_dom"/>
</dbReference>
<keyword evidence="9" id="KW-0472">Membrane</keyword>
<evidence type="ECO:0000259" key="11">
    <source>
        <dbReference type="PROSITE" id="PS50927"/>
    </source>
</evidence>
<keyword evidence="14" id="KW-1185">Reference proteome</keyword>
<dbReference type="SUPFAM" id="SSF51110">
    <property type="entry name" value="alpha-D-mannose-specific plant lectins"/>
    <property type="match status" value="1"/>
</dbReference>
<feature type="domain" description="Protein kinase" evidence="10">
    <location>
        <begin position="526"/>
        <end position="620"/>
    </location>
</feature>
<evidence type="ECO:0000259" key="10">
    <source>
        <dbReference type="PROSITE" id="PS50011"/>
    </source>
</evidence>
<dbReference type="PROSITE" id="PS00107">
    <property type="entry name" value="PROTEIN_KINASE_ATP"/>
    <property type="match status" value="1"/>
</dbReference>
<keyword evidence="4" id="KW-1015">Disulfide bond</keyword>
<dbReference type="Pfam" id="PF07714">
    <property type="entry name" value="PK_Tyr_Ser-Thr"/>
    <property type="match status" value="1"/>
</dbReference>
<dbReference type="Pfam" id="PF01453">
    <property type="entry name" value="B_lectin"/>
    <property type="match status" value="1"/>
</dbReference>
<dbReference type="FunFam" id="3.30.200.20:FF:000402">
    <property type="entry name" value="Serine/threonine-protein kinase"/>
    <property type="match status" value="1"/>
</dbReference>
<keyword evidence="3" id="KW-0732">Signal</keyword>